<evidence type="ECO:0000256" key="5">
    <source>
        <dbReference type="ARBA" id="ARBA00022553"/>
    </source>
</evidence>
<dbReference type="PANTHER" id="PTHR44936:SF10">
    <property type="entry name" value="SENSOR PROTEIN RSTB"/>
    <property type="match status" value="1"/>
</dbReference>
<dbReference type="InterPro" id="IPR033479">
    <property type="entry name" value="dCache_1"/>
</dbReference>
<dbReference type="PROSITE" id="PS50109">
    <property type="entry name" value="HIS_KIN"/>
    <property type="match status" value="1"/>
</dbReference>
<dbReference type="InterPro" id="IPR004358">
    <property type="entry name" value="Sig_transdc_His_kin-like_C"/>
</dbReference>
<gene>
    <name evidence="16" type="ORF">ACFQGB_09375</name>
</gene>
<dbReference type="InterPro" id="IPR050980">
    <property type="entry name" value="2C_sensor_his_kinase"/>
</dbReference>
<evidence type="ECO:0000256" key="1">
    <source>
        <dbReference type="ARBA" id="ARBA00000085"/>
    </source>
</evidence>
<evidence type="ECO:0000256" key="2">
    <source>
        <dbReference type="ARBA" id="ARBA00004651"/>
    </source>
</evidence>
<dbReference type="Gene3D" id="3.30.565.10">
    <property type="entry name" value="Histidine kinase-like ATPase, C-terminal domain"/>
    <property type="match status" value="1"/>
</dbReference>
<evidence type="ECO:0000256" key="12">
    <source>
        <dbReference type="ARBA" id="ARBA00023136"/>
    </source>
</evidence>
<dbReference type="Proteomes" id="UP001596395">
    <property type="component" value="Unassembled WGS sequence"/>
</dbReference>
<evidence type="ECO:0000256" key="10">
    <source>
        <dbReference type="ARBA" id="ARBA00022840"/>
    </source>
</evidence>
<dbReference type="Pfam" id="PF02518">
    <property type="entry name" value="HATPase_c"/>
    <property type="match status" value="1"/>
</dbReference>
<keyword evidence="6" id="KW-0808">Transferase</keyword>
<reference evidence="16 17" key="1">
    <citation type="journal article" date="2019" name="Int. J. Syst. Evol. Microbiol.">
        <title>The Global Catalogue of Microorganisms (GCM) 10K type strain sequencing project: providing services to taxonomists for standard genome sequencing and annotation.</title>
        <authorList>
            <consortium name="The Broad Institute Genomics Platform"/>
            <consortium name="The Broad Institute Genome Sequencing Center for Infectious Disease"/>
            <person name="Wu L."/>
            <person name="Ma J."/>
        </authorList>
    </citation>
    <scope>NUCLEOTIDE SEQUENCE [LARGE SCALE GENOMIC DNA]</scope>
    <source>
        <strain evidence="16 17">GX26</strain>
    </source>
</reference>
<dbReference type="PROSITE" id="PS50885">
    <property type="entry name" value="HAMP"/>
    <property type="match status" value="1"/>
</dbReference>
<organism evidence="16 17">
    <name type="scientific">Halorubellus litoreus</name>
    <dbReference type="NCBI Taxonomy" id="755308"/>
    <lineage>
        <taxon>Archaea</taxon>
        <taxon>Methanobacteriati</taxon>
        <taxon>Methanobacteriota</taxon>
        <taxon>Stenosarchaea group</taxon>
        <taxon>Halobacteria</taxon>
        <taxon>Halobacteriales</taxon>
        <taxon>Halorubellaceae</taxon>
        <taxon>Halorubellus</taxon>
    </lineage>
</organism>
<feature type="domain" description="HAMP" evidence="15">
    <location>
        <begin position="274"/>
        <end position="326"/>
    </location>
</feature>
<proteinExistence type="predicted"/>
<dbReference type="RefSeq" id="WP_336350050.1">
    <property type="nucleotide sequence ID" value="NZ_JAZAQL010000002.1"/>
</dbReference>
<evidence type="ECO:0000256" key="8">
    <source>
        <dbReference type="ARBA" id="ARBA00022741"/>
    </source>
</evidence>
<sequence>MRLSTTLVGLLVVLSVVLGSTVYAGFALHTDDIVQSERANVNETAATVAHNLHTQLEAKEQVVRVGARAHGLADHGSDHQEEALSAFLSTSRFDGASVVAANGTVMAFSAEGTNATERERVLGTDLSDRRYVREALDGRVYVSEPFRADSGNLVVVVSTPIRDGTAVVGTLNAAIHLEDPEEDQHGVFSDLSHLVDPGQTVTVRSGARTLFEGEAVDGRTFRATEPVAQTDWVVVVEQDRSSVTTRLRTVSIVQGVALLVVLCSVGAVGYWTYRTNIQQIADLRAGLSALENGEYDVDVALSGTEEWDEIGERFDRVGTRLEQRESQLRVLNRVLRHNVRNEMNLVLGHSQSLREDDADVETHATAIEAAVQDTLEISDNARMIEGRIREATAGRAPAPLSSVVAEATAAADGPSAANVTMDVPDDVVVADGDAVRTALAEIVENARIHNDRPPADRDVAITARDSEDRVRLTVSDNGPGLPDIERDLLAGGLDASPVDHGEGLGLWIARWLVERADGTITTTCDDGTVVHIDVPTVYAEN</sequence>
<evidence type="ECO:0000259" key="14">
    <source>
        <dbReference type="PROSITE" id="PS50109"/>
    </source>
</evidence>
<dbReference type="Gene3D" id="1.10.287.130">
    <property type="match status" value="1"/>
</dbReference>
<dbReference type="SUPFAM" id="SSF55874">
    <property type="entry name" value="ATPase domain of HSP90 chaperone/DNA topoisomerase II/histidine kinase"/>
    <property type="match status" value="1"/>
</dbReference>
<dbReference type="InterPro" id="IPR005467">
    <property type="entry name" value="His_kinase_dom"/>
</dbReference>
<dbReference type="EMBL" id="JBHSXN010000002">
    <property type="protein sequence ID" value="MFC6953074.1"/>
    <property type="molecule type" value="Genomic_DNA"/>
</dbReference>
<evidence type="ECO:0000256" key="13">
    <source>
        <dbReference type="ARBA" id="ARBA00023224"/>
    </source>
</evidence>
<evidence type="ECO:0000259" key="15">
    <source>
        <dbReference type="PROSITE" id="PS50885"/>
    </source>
</evidence>
<dbReference type="AlphaFoldDB" id="A0ABD5VCA6"/>
<keyword evidence="12" id="KW-0472">Membrane</keyword>
<evidence type="ECO:0000313" key="17">
    <source>
        <dbReference type="Proteomes" id="UP001596395"/>
    </source>
</evidence>
<keyword evidence="7" id="KW-0812">Transmembrane</keyword>
<feature type="domain" description="Histidine kinase" evidence="14">
    <location>
        <begin position="334"/>
        <end position="538"/>
    </location>
</feature>
<keyword evidence="5" id="KW-0597">Phosphoprotein</keyword>
<dbReference type="Gene3D" id="3.30.450.20">
    <property type="entry name" value="PAS domain"/>
    <property type="match status" value="1"/>
</dbReference>
<evidence type="ECO:0000313" key="16">
    <source>
        <dbReference type="EMBL" id="MFC6953074.1"/>
    </source>
</evidence>
<name>A0ABD5VCA6_9EURY</name>
<dbReference type="PANTHER" id="PTHR44936">
    <property type="entry name" value="SENSOR PROTEIN CREC"/>
    <property type="match status" value="1"/>
</dbReference>
<comment type="caution">
    <text evidence="16">The sequence shown here is derived from an EMBL/GenBank/DDBJ whole genome shotgun (WGS) entry which is preliminary data.</text>
</comment>
<evidence type="ECO:0000256" key="3">
    <source>
        <dbReference type="ARBA" id="ARBA00012438"/>
    </source>
</evidence>
<keyword evidence="17" id="KW-1185">Reference proteome</keyword>
<dbReference type="GO" id="GO:0005524">
    <property type="term" value="F:ATP binding"/>
    <property type="evidence" value="ECO:0007669"/>
    <property type="project" value="UniProtKB-KW"/>
</dbReference>
<dbReference type="InterPro" id="IPR036890">
    <property type="entry name" value="HATPase_C_sf"/>
</dbReference>
<dbReference type="SMART" id="SM00387">
    <property type="entry name" value="HATPase_c"/>
    <property type="match status" value="1"/>
</dbReference>
<evidence type="ECO:0000256" key="9">
    <source>
        <dbReference type="ARBA" id="ARBA00022777"/>
    </source>
</evidence>
<comment type="subcellular location">
    <subcellularLocation>
        <location evidence="2">Cell membrane</location>
        <topology evidence="2">Multi-pass membrane protein</topology>
    </subcellularLocation>
</comment>
<keyword evidence="11" id="KW-1133">Transmembrane helix</keyword>
<dbReference type="GO" id="GO:0004673">
    <property type="term" value="F:protein histidine kinase activity"/>
    <property type="evidence" value="ECO:0007669"/>
    <property type="project" value="UniProtKB-EC"/>
</dbReference>
<dbReference type="GO" id="GO:0007165">
    <property type="term" value="P:signal transduction"/>
    <property type="evidence" value="ECO:0007669"/>
    <property type="project" value="UniProtKB-KW"/>
</dbReference>
<dbReference type="PRINTS" id="PR00344">
    <property type="entry name" value="BCTRLSENSOR"/>
</dbReference>
<dbReference type="EC" id="2.7.13.3" evidence="3"/>
<keyword evidence="10" id="KW-0067">ATP-binding</keyword>
<evidence type="ECO:0000256" key="4">
    <source>
        <dbReference type="ARBA" id="ARBA00022475"/>
    </source>
</evidence>
<keyword evidence="4" id="KW-1003">Cell membrane</keyword>
<keyword evidence="8" id="KW-0547">Nucleotide-binding</keyword>
<protein>
    <recommendedName>
        <fullName evidence="3">histidine kinase</fullName>
        <ecNumber evidence="3">2.7.13.3</ecNumber>
    </recommendedName>
</protein>
<comment type="catalytic activity">
    <reaction evidence="1">
        <text>ATP + protein L-histidine = ADP + protein N-phospho-L-histidine.</text>
        <dbReference type="EC" id="2.7.13.3"/>
    </reaction>
</comment>
<evidence type="ECO:0000256" key="11">
    <source>
        <dbReference type="ARBA" id="ARBA00022989"/>
    </source>
</evidence>
<dbReference type="InterPro" id="IPR003660">
    <property type="entry name" value="HAMP_dom"/>
</dbReference>
<keyword evidence="13" id="KW-0807">Transducer</keyword>
<dbReference type="CDD" id="cd12914">
    <property type="entry name" value="PDC1_DGC_like"/>
    <property type="match status" value="1"/>
</dbReference>
<dbReference type="GO" id="GO:0005886">
    <property type="term" value="C:plasma membrane"/>
    <property type="evidence" value="ECO:0007669"/>
    <property type="project" value="UniProtKB-SubCell"/>
</dbReference>
<dbReference type="Pfam" id="PF02743">
    <property type="entry name" value="dCache_1"/>
    <property type="match status" value="1"/>
</dbReference>
<evidence type="ECO:0000256" key="6">
    <source>
        <dbReference type="ARBA" id="ARBA00022679"/>
    </source>
</evidence>
<keyword evidence="9 16" id="KW-0418">Kinase</keyword>
<evidence type="ECO:0000256" key="7">
    <source>
        <dbReference type="ARBA" id="ARBA00022692"/>
    </source>
</evidence>
<accession>A0ABD5VCA6</accession>
<dbReference type="InterPro" id="IPR003594">
    <property type="entry name" value="HATPase_dom"/>
</dbReference>